<evidence type="ECO:0000256" key="1">
    <source>
        <dbReference type="SAM" id="MobiDB-lite"/>
    </source>
</evidence>
<dbReference type="AlphaFoldDB" id="A0AAD4X6L3"/>
<accession>A0AAD4X6L3</accession>
<name>A0AAD4X6L3_9MAGN</name>
<feature type="compositionally biased region" description="Basic and acidic residues" evidence="1">
    <location>
        <begin position="39"/>
        <end position="51"/>
    </location>
</feature>
<keyword evidence="3" id="KW-1185">Reference proteome</keyword>
<protein>
    <submittedName>
        <fullName evidence="2">Uncharacterized protein</fullName>
    </submittedName>
</protein>
<dbReference type="Proteomes" id="UP001202328">
    <property type="component" value="Unassembled WGS sequence"/>
</dbReference>
<comment type="caution">
    <text evidence="2">The sequence shown here is derived from an EMBL/GenBank/DDBJ whole genome shotgun (WGS) entry which is preliminary data.</text>
</comment>
<evidence type="ECO:0000313" key="3">
    <source>
        <dbReference type="Proteomes" id="UP001202328"/>
    </source>
</evidence>
<dbReference type="EMBL" id="JAJJMB010015049">
    <property type="protein sequence ID" value="KAI3856116.1"/>
    <property type="molecule type" value="Genomic_DNA"/>
</dbReference>
<reference evidence="2" key="1">
    <citation type="submission" date="2022-04" db="EMBL/GenBank/DDBJ databases">
        <title>A functionally conserved STORR gene fusion in Papaver species that diverged 16.8 million years ago.</title>
        <authorList>
            <person name="Catania T."/>
        </authorList>
    </citation>
    <scope>NUCLEOTIDE SEQUENCE</scope>
    <source>
        <strain evidence="2">S-188037</strain>
    </source>
</reference>
<feature type="compositionally biased region" description="Basic residues" evidence="1">
    <location>
        <begin position="52"/>
        <end position="69"/>
    </location>
</feature>
<gene>
    <name evidence="2" type="ORF">MKW98_016149</name>
</gene>
<organism evidence="2 3">
    <name type="scientific">Papaver atlanticum</name>
    <dbReference type="NCBI Taxonomy" id="357466"/>
    <lineage>
        <taxon>Eukaryota</taxon>
        <taxon>Viridiplantae</taxon>
        <taxon>Streptophyta</taxon>
        <taxon>Embryophyta</taxon>
        <taxon>Tracheophyta</taxon>
        <taxon>Spermatophyta</taxon>
        <taxon>Magnoliopsida</taxon>
        <taxon>Ranunculales</taxon>
        <taxon>Papaveraceae</taxon>
        <taxon>Papaveroideae</taxon>
        <taxon>Papaver</taxon>
    </lineage>
</organism>
<feature type="region of interest" description="Disordered" evidence="1">
    <location>
        <begin position="1"/>
        <end position="24"/>
    </location>
</feature>
<proteinExistence type="predicted"/>
<sequence>MAQQNGLPDLPSREESSSDEENNVHYCGVLLSVLPNKELPGEKLKQREGKKQQQRNKKKKRVRSSRPRF</sequence>
<feature type="region of interest" description="Disordered" evidence="1">
    <location>
        <begin position="38"/>
        <end position="69"/>
    </location>
</feature>
<evidence type="ECO:0000313" key="2">
    <source>
        <dbReference type="EMBL" id="KAI3856116.1"/>
    </source>
</evidence>